<reference evidence="3" key="1">
    <citation type="submission" date="2016-10" db="EMBL/GenBank/DDBJ databases">
        <authorList>
            <person name="Varghese N."/>
            <person name="Submissions S."/>
        </authorList>
    </citation>
    <scope>NUCLEOTIDE SEQUENCE [LARGE SCALE GENOMIC DNA]</scope>
    <source>
        <strain evidence="3">UNC178MFTsu3.1</strain>
    </source>
</reference>
<feature type="chain" id="PRO_5011435602" evidence="1">
    <location>
        <begin position="24"/>
        <end position="52"/>
    </location>
</feature>
<dbReference type="EMBL" id="FONH01000020">
    <property type="protein sequence ID" value="SFF47531.1"/>
    <property type="molecule type" value="Genomic_DNA"/>
</dbReference>
<evidence type="ECO:0000256" key="1">
    <source>
        <dbReference type="SAM" id="SignalP"/>
    </source>
</evidence>
<dbReference type="AlphaFoldDB" id="A0A1I2J467"/>
<accession>A0A1I2J467</accession>
<evidence type="ECO:0000313" key="3">
    <source>
        <dbReference type="Proteomes" id="UP000199477"/>
    </source>
</evidence>
<name>A0A1I2J467_9GAMM</name>
<evidence type="ECO:0000313" key="2">
    <source>
        <dbReference type="EMBL" id="SFF47531.1"/>
    </source>
</evidence>
<keyword evidence="1" id="KW-0732">Signal</keyword>
<keyword evidence="3" id="KW-1185">Reference proteome</keyword>
<protein>
    <submittedName>
        <fullName evidence="2">Uncharacterized protein</fullName>
    </submittedName>
</protein>
<gene>
    <name evidence="2" type="ORF">SAMN02799615_03733</name>
</gene>
<proteinExistence type="predicted"/>
<organism evidence="2 3">
    <name type="scientific">Dyella marensis</name>
    <dbReference type="NCBI Taxonomy" id="500610"/>
    <lineage>
        <taxon>Bacteria</taxon>
        <taxon>Pseudomonadati</taxon>
        <taxon>Pseudomonadota</taxon>
        <taxon>Gammaproteobacteria</taxon>
        <taxon>Lysobacterales</taxon>
        <taxon>Rhodanobacteraceae</taxon>
        <taxon>Dyella</taxon>
    </lineage>
</organism>
<dbReference type="Proteomes" id="UP000199477">
    <property type="component" value="Unassembled WGS sequence"/>
</dbReference>
<sequence>MLARLLCFFVVITSMLFAGSARSNDDELTGWEKAYAITGSGSLVTLEVSPTR</sequence>
<feature type="signal peptide" evidence="1">
    <location>
        <begin position="1"/>
        <end position="23"/>
    </location>
</feature>